<evidence type="ECO:0000256" key="6">
    <source>
        <dbReference type="PIRSR" id="PIRSR000699-2"/>
    </source>
</evidence>
<evidence type="ECO:0000256" key="2">
    <source>
        <dbReference type="ARBA" id="ARBA00022597"/>
    </source>
</evidence>
<keyword evidence="6" id="KW-0479">Metal-binding</keyword>
<dbReference type="InterPro" id="IPR036542">
    <property type="entry name" value="PTS_IIA_lac/cel_sf"/>
</dbReference>
<evidence type="ECO:0000256" key="5">
    <source>
        <dbReference type="PIRSR" id="PIRSR000699-1"/>
    </source>
</evidence>
<evidence type="ECO:0000256" key="7">
    <source>
        <dbReference type="PROSITE-ProRule" id="PRU00418"/>
    </source>
</evidence>
<dbReference type="Pfam" id="PF02255">
    <property type="entry name" value="PTS_IIA"/>
    <property type="match status" value="1"/>
</dbReference>
<gene>
    <name evidence="8" type="ORF">HMPREF0539_2384</name>
</gene>
<dbReference type="PANTHER" id="PTHR34382">
    <property type="entry name" value="PTS SYSTEM N,N'-DIACETYLCHITOBIOSE-SPECIFIC EIIA COMPONENT"/>
    <property type="match status" value="1"/>
</dbReference>
<name>C2JZP9_LACRM</name>
<comment type="caution">
    <text evidence="8">The sequence shown here is derived from an EMBL/GenBank/DDBJ whole genome shotgun (WGS) entry which is preliminary data.</text>
</comment>
<keyword evidence="2" id="KW-0762">Sugar transport</keyword>
<feature type="modified residue" description="Phosphohistidine; by HPr" evidence="7">
    <location>
        <position position="84"/>
    </location>
</feature>
<dbReference type="Proteomes" id="UP000004525">
    <property type="component" value="Unassembled WGS sequence"/>
</dbReference>
<comment type="cofactor">
    <cofactor evidence="6">
        <name>Mg(2+)</name>
        <dbReference type="ChEBI" id="CHEBI:18420"/>
    </cofactor>
    <text evidence="6">Binds 1 Mg(2+) ion per trimer.</text>
</comment>
<dbReference type="Gene3D" id="1.20.58.80">
    <property type="entry name" value="Phosphotransferase system, lactose/cellobiose-type IIA subunit"/>
    <property type="match status" value="1"/>
</dbReference>
<dbReference type="CDD" id="cd00215">
    <property type="entry name" value="PTS_IIA_lac"/>
    <property type="match status" value="1"/>
</dbReference>
<dbReference type="PIRSF" id="PIRSF000699">
    <property type="entry name" value="PTS_IILac_III"/>
    <property type="match status" value="1"/>
</dbReference>
<proteinExistence type="predicted"/>
<keyword evidence="9" id="KW-1185">Reference proteome</keyword>
<keyword evidence="4" id="KW-0598">Phosphotransferase system</keyword>
<feature type="binding site" evidence="6">
    <location>
        <position position="87"/>
    </location>
    <ligand>
        <name>Mg(2+)</name>
        <dbReference type="ChEBI" id="CHEBI:18420"/>
        <note>ligand shared between all trimeric partners</note>
    </ligand>
</feature>
<dbReference type="GO" id="GO:0009401">
    <property type="term" value="P:phosphoenolpyruvate-dependent sugar phosphotransferase system"/>
    <property type="evidence" value="ECO:0007669"/>
    <property type="project" value="UniProtKB-KW"/>
</dbReference>
<keyword evidence="6" id="KW-0460">Magnesium</keyword>
<evidence type="ECO:0000313" key="9">
    <source>
        <dbReference type="Proteomes" id="UP000004525"/>
    </source>
</evidence>
<keyword evidence="3" id="KW-0808">Transferase</keyword>
<organism evidence="8 9">
    <name type="scientific">Lacticaseibacillus rhamnosus (strain LMS2-1)</name>
    <dbReference type="NCBI Taxonomy" id="525361"/>
    <lineage>
        <taxon>Bacteria</taxon>
        <taxon>Bacillati</taxon>
        <taxon>Bacillota</taxon>
        <taxon>Bacilli</taxon>
        <taxon>Lactobacillales</taxon>
        <taxon>Lactobacillaceae</taxon>
        <taxon>Lacticaseibacillus</taxon>
    </lineage>
</organism>
<keyword evidence="1" id="KW-0813">Transport</keyword>
<dbReference type="PANTHER" id="PTHR34382:SF7">
    <property type="entry name" value="PTS SYSTEM N,N'-DIACETYLCHITOBIOSE-SPECIFIC EIIA COMPONENT"/>
    <property type="match status" value="1"/>
</dbReference>
<evidence type="ECO:0000256" key="3">
    <source>
        <dbReference type="ARBA" id="ARBA00022679"/>
    </source>
</evidence>
<feature type="active site" description="Tele-phosphohistidine intermediate" evidence="5">
    <location>
        <position position="84"/>
    </location>
</feature>
<dbReference type="GO" id="GO:0016740">
    <property type="term" value="F:transferase activity"/>
    <property type="evidence" value="ECO:0007669"/>
    <property type="project" value="UniProtKB-KW"/>
</dbReference>
<protein>
    <submittedName>
        <fullName evidence="8">PTS system, Lactose/Cellobiose specific IIA subunit</fullName>
    </submittedName>
</protein>
<dbReference type="EMBL" id="ACIZ01000099">
    <property type="protein sequence ID" value="EEN79396.1"/>
    <property type="molecule type" value="Genomic_DNA"/>
</dbReference>
<dbReference type="SUPFAM" id="SSF46973">
    <property type="entry name" value="Enzyme IIa from lactose specific PTS, IIa-lac"/>
    <property type="match status" value="1"/>
</dbReference>
<accession>C2JZP9</accession>
<dbReference type="HOGENOM" id="CLU_152490_0_0_9"/>
<dbReference type="GO" id="GO:0046872">
    <property type="term" value="F:metal ion binding"/>
    <property type="evidence" value="ECO:0007669"/>
    <property type="project" value="UniProtKB-KW"/>
</dbReference>
<evidence type="ECO:0000256" key="4">
    <source>
        <dbReference type="ARBA" id="ARBA00022683"/>
    </source>
</evidence>
<dbReference type="AlphaFoldDB" id="C2JZP9"/>
<dbReference type="PROSITE" id="PS51095">
    <property type="entry name" value="PTS_EIIA_TYPE_3"/>
    <property type="match status" value="1"/>
</dbReference>
<sequence>MTDRSDPMSNVNEQTIMGLIMAGGNAKSEAFEAIQAAKNSDFDAATSHLKAADEALVTAHNVQTDLLTAEANGAHADVSLLLVHAQDHLMNAITFRDLAGEVVAIYQRLAANTTVANETL</sequence>
<reference evidence="8" key="1">
    <citation type="submission" date="2009-01" db="EMBL/GenBank/DDBJ databases">
        <authorList>
            <person name="Qin X."/>
            <person name="Bachman B."/>
            <person name="Battles P."/>
            <person name="Bell A."/>
            <person name="Bess C."/>
            <person name="Bickham C."/>
            <person name="Chaboub L."/>
            <person name="Chen D."/>
            <person name="Coyle M."/>
            <person name="Deiros D.R."/>
            <person name="Dinh H."/>
            <person name="Forbes L."/>
            <person name="Fowler G."/>
            <person name="Francisco L."/>
            <person name="Fu Q."/>
            <person name="Gubbala S."/>
            <person name="Hale W."/>
            <person name="Han Y."/>
            <person name="Hemphill L."/>
            <person name="Highlander S.K."/>
            <person name="Hirani K."/>
            <person name="Hogues M."/>
            <person name="Jackson L."/>
            <person name="Jakkamsetti A."/>
            <person name="Javaid M."/>
            <person name="Jiang H."/>
            <person name="Korchina V."/>
            <person name="Kovar C."/>
            <person name="Lara F."/>
            <person name="Lee S."/>
            <person name="Mata R."/>
            <person name="Mathew T."/>
            <person name="Moen C."/>
            <person name="Morales K."/>
            <person name="Munidasa M."/>
            <person name="Nazareth L."/>
            <person name="Ngo R."/>
            <person name="Nguyen L."/>
            <person name="Okwuonu G."/>
            <person name="Ongeri F."/>
            <person name="Patil S."/>
            <person name="Petrosino J."/>
            <person name="Pham C."/>
            <person name="Pham P."/>
            <person name="Pu L.-L."/>
            <person name="Puazo M."/>
            <person name="Raj R."/>
            <person name="Reid J."/>
            <person name="Rouhana J."/>
            <person name="Saada N."/>
            <person name="Shang Y."/>
            <person name="Simmons D."/>
            <person name="Thornton R."/>
            <person name="Warren J."/>
            <person name="Weissenberger G."/>
            <person name="Zhang J."/>
            <person name="Zhang L."/>
            <person name="Zhou C."/>
            <person name="Zhu D."/>
            <person name="Muzny D."/>
            <person name="Worley K."/>
            <person name="Gibbs R."/>
        </authorList>
    </citation>
    <scope>NUCLEOTIDE SEQUENCE [LARGE SCALE GENOMIC DNA]</scope>
    <source>
        <strain evidence="8">LMS2-1</strain>
    </source>
</reference>
<evidence type="ECO:0000313" key="8">
    <source>
        <dbReference type="EMBL" id="EEN79396.1"/>
    </source>
</evidence>
<evidence type="ECO:0000256" key="1">
    <source>
        <dbReference type="ARBA" id="ARBA00022448"/>
    </source>
</evidence>
<dbReference type="InterPro" id="IPR003188">
    <property type="entry name" value="PTS_IIA_lac/cel"/>
</dbReference>